<feature type="coiled-coil region" evidence="1">
    <location>
        <begin position="173"/>
        <end position="200"/>
    </location>
</feature>
<evidence type="ECO:0000313" key="3">
    <source>
        <dbReference type="Proteomes" id="UP000032483"/>
    </source>
</evidence>
<sequence>MKKNMNENFEITVDEMTEIFGDTPVEMSFREVKEGMDSFFGLMGLTVELVNLIRKEDELKKHHRAYLHVREEIAECANEATEVIGGILDSIQEKEHIYRVSGSPSAFDMDEEDEYEDDFVTIPKEKYDSMIEDLLTMAELIDMVSDMRTKDVRAIQEFGKFIPAYAAYERNRLSLYREAAKEAESIIDRWEDELDDDEDYEPDEYFSD</sequence>
<name>A0A0D8IX64_9FIRM</name>
<organism evidence="2 3">
    <name type="scientific">Ruthenibacterium lactatiformans</name>
    <dbReference type="NCBI Taxonomy" id="1550024"/>
    <lineage>
        <taxon>Bacteria</taxon>
        <taxon>Bacillati</taxon>
        <taxon>Bacillota</taxon>
        <taxon>Clostridia</taxon>
        <taxon>Eubacteriales</taxon>
        <taxon>Oscillospiraceae</taxon>
        <taxon>Ruthenibacterium</taxon>
    </lineage>
</organism>
<dbReference type="Proteomes" id="UP000032483">
    <property type="component" value="Unassembled WGS sequence"/>
</dbReference>
<accession>A0A0D8IX64</accession>
<keyword evidence="1" id="KW-0175">Coiled coil</keyword>
<comment type="caution">
    <text evidence="2">The sequence shown here is derived from an EMBL/GenBank/DDBJ whole genome shotgun (WGS) entry which is preliminary data.</text>
</comment>
<evidence type="ECO:0000313" key="2">
    <source>
        <dbReference type="EMBL" id="KJF39094.1"/>
    </source>
</evidence>
<keyword evidence="3" id="KW-1185">Reference proteome</keyword>
<evidence type="ECO:0000256" key="1">
    <source>
        <dbReference type="SAM" id="Coils"/>
    </source>
</evidence>
<dbReference type="AlphaFoldDB" id="A0A0D8IX64"/>
<proteinExistence type="predicted"/>
<dbReference type="EMBL" id="JXXK01000023">
    <property type="protein sequence ID" value="KJF39094.1"/>
    <property type="molecule type" value="Genomic_DNA"/>
</dbReference>
<reference evidence="2" key="1">
    <citation type="submission" date="2015-02" db="EMBL/GenBank/DDBJ databases">
        <title>A novel member of the family Ruminococcaceae isolated from human feces.</title>
        <authorList>
            <person name="Shkoporov A.N."/>
            <person name="Chaplin A.V."/>
            <person name="Motuzova O.V."/>
            <person name="Kafarskaia L.I."/>
            <person name="Khokhlova E.V."/>
            <person name="Efimov B.A."/>
        </authorList>
    </citation>
    <scope>NUCLEOTIDE SEQUENCE [LARGE SCALE GENOMIC DNA]</scope>
    <source>
        <strain evidence="2">585-1</strain>
    </source>
</reference>
<protein>
    <submittedName>
        <fullName evidence="2">Nitrogen fixation protein</fullName>
    </submittedName>
</protein>
<gene>
    <name evidence="2" type="ORF">TQ39_13985</name>
</gene>